<evidence type="ECO:0000313" key="8">
    <source>
        <dbReference type="EMBL" id="PEN15360.1"/>
    </source>
</evidence>
<dbReference type="Proteomes" id="UP000220102">
    <property type="component" value="Unassembled WGS sequence"/>
</dbReference>
<dbReference type="GO" id="GO:0019843">
    <property type="term" value="F:rRNA binding"/>
    <property type="evidence" value="ECO:0007669"/>
    <property type="project" value="UniProtKB-UniRule"/>
</dbReference>
<dbReference type="RefSeq" id="WP_098074259.1">
    <property type="nucleotide sequence ID" value="NZ_PDEQ01000001.1"/>
</dbReference>
<evidence type="ECO:0000256" key="6">
    <source>
        <dbReference type="SAM" id="MobiDB-lite"/>
    </source>
</evidence>
<feature type="region of interest" description="Disordered" evidence="6">
    <location>
        <begin position="82"/>
        <end position="124"/>
    </location>
</feature>
<comment type="function">
    <text evidence="5">One of two assembly initiator proteins, it binds directly to the 5'-end of the 23S rRNA, where it nucleates assembly of the 50S subunit.</text>
</comment>
<keyword evidence="5" id="KW-0694">RNA-binding</keyword>
<dbReference type="InterPro" id="IPR003256">
    <property type="entry name" value="Ribosomal_uL24"/>
</dbReference>
<evidence type="ECO:0000256" key="3">
    <source>
        <dbReference type="ARBA" id="ARBA00023274"/>
    </source>
</evidence>
<evidence type="ECO:0000256" key="5">
    <source>
        <dbReference type="HAMAP-Rule" id="MF_01326"/>
    </source>
</evidence>
<comment type="similarity">
    <text evidence="1 5">Belongs to the universal ribosomal protein uL24 family.</text>
</comment>
<keyword evidence="5" id="KW-0699">rRNA-binding</keyword>
<dbReference type="NCBIfam" id="TIGR01079">
    <property type="entry name" value="rplX_bact"/>
    <property type="match status" value="1"/>
</dbReference>
<dbReference type="Pfam" id="PF17136">
    <property type="entry name" value="ribosomal_L24"/>
    <property type="match status" value="1"/>
</dbReference>
<keyword evidence="2 5" id="KW-0689">Ribosomal protein</keyword>
<dbReference type="AlphaFoldDB" id="A0A2A8D3A1"/>
<gene>
    <name evidence="5" type="primary">rplX</name>
    <name evidence="8" type="ORF">CRI94_03535</name>
</gene>
<accession>A0A2A8D3A1</accession>
<dbReference type="PANTHER" id="PTHR12903">
    <property type="entry name" value="MITOCHONDRIAL RIBOSOMAL PROTEIN L24"/>
    <property type="match status" value="1"/>
</dbReference>
<evidence type="ECO:0000256" key="4">
    <source>
        <dbReference type="ARBA" id="ARBA00035206"/>
    </source>
</evidence>
<keyword evidence="3 5" id="KW-0687">Ribonucleoprotein</keyword>
<evidence type="ECO:0000313" key="9">
    <source>
        <dbReference type="Proteomes" id="UP000220102"/>
    </source>
</evidence>
<dbReference type="SUPFAM" id="SSF50104">
    <property type="entry name" value="Translation proteins SH3-like domain"/>
    <property type="match status" value="1"/>
</dbReference>
<keyword evidence="9" id="KW-1185">Reference proteome</keyword>
<dbReference type="CDD" id="cd06089">
    <property type="entry name" value="KOW_RPL26"/>
    <property type="match status" value="1"/>
</dbReference>
<dbReference type="InterPro" id="IPR008991">
    <property type="entry name" value="Translation_prot_SH3-like_sf"/>
</dbReference>
<name>A0A2A8D3A1_9BACT</name>
<dbReference type="InterPro" id="IPR014722">
    <property type="entry name" value="Rib_uL2_dom2"/>
</dbReference>
<dbReference type="GO" id="GO:0003735">
    <property type="term" value="F:structural constituent of ribosome"/>
    <property type="evidence" value="ECO:0007669"/>
    <property type="project" value="InterPro"/>
</dbReference>
<comment type="subunit">
    <text evidence="5">Part of the 50S ribosomal subunit.</text>
</comment>
<feature type="domain" description="Large ribosomal subunit protein uL24 C-terminal" evidence="7">
    <location>
        <begin position="54"/>
        <end position="122"/>
    </location>
</feature>
<sequence length="124" mass="14041">MPRKKNSQKKLHVKKGDEVMINKDITGYNFTEKGTTGRVIEVYPDKERVTVEGVNIRVFHEQPSPSNPDGGRVEREVPIHVSNVNPIDSDGNPTRIGRKQISDPETGQSRWVRYAKTTGEELDK</sequence>
<dbReference type="EMBL" id="PDEQ01000001">
    <property type="protein sequence ID" value="PEN15360.1"/>
    <property type="molecule type" value="Genomic_DNA"/>
</dbReference>
<dbReference type="GO" id="GO:0006412">
    <property type="term" value="P:translation"/>
    <property type="evidence" value="ECO:0007669"/>
    <property type="project" value="UniProtKB-UniRule"/>
</dbReference>
<dbReference type="GO" id="GO:0005840">
    <property type="term" value="C:ribosome"/>
    <property type="evidence" value="ECO:0007669"/>
    <property type="project" value="UniProtKB-KW"/>
</dbReference>
<comment type="caution">
    <text evidence="8">The sequence shown here is derived from an EMBL/GenBank/DDBJ whole genome shotgun (WGS) entry which is preliminary data.</text>
</comment>
<reference evidence="8 9" key="1">
    <citation type="submission" date="2017-10" db="EMBL/GenBank/DDBJ databases">
        <title>Draft genome of Longibacter Salinarum.</title>
        <authorList>
            <person name="Goh K.M."/>
            <person name="Shamsir M.S."/>
            <person name="Lim S.W."/>
        </authorList>
    </citation>
    <scope>NUCLEOTIDE SEQUENCE [LARGE SCALE GENOMIC DNA]</scope>
    <source>
        <strain evidence="8 9">KCTC 52045</strain>
    </source>
</reference>
<dbReference type="HAMAP" id="MF_01326_B">
    <property type="entry name" value="Ribosomal_uL24_B"/>
    <property type="match status" value="1"/>
</dbReference>
<dbReference type="InterPro" id="IPR041988">
    <property type="entry name" value="Ribosomal_uL24_KOW"/>
</dbReference>
<proteinExistence type="inferred from homology"/>
<comment type="function">
    <text evidence="5">One of the proteins that surrounds the polypeptide exit tunnel on the outside of the subunit.</text>
</comment>
<dbReference type="Gene3D" id="2.30.30.30">
    <property type="match status" value="1"/>
</dbReference>
<dbReference type="GO" id="GO:1990904">
    <property type="term" value="C:ribonucleoprotein complex"/>
    <property type="evidence" value="ECO:0007669"/>
    <property type="project" value="UniProtKB-KW"/>
</dbReference>
<evidence type="ECO:0000256" key="2">
    <source>
        <dbReference type="ARBA" id="ARBA00022980"/>
    </source>
</evidence>
<dbReference type="InterPro" id="IPR057264">
    <property type="entry name" value="Ribosomal_uL24_C"/>
</dbReference>
<protein>
    <recommendedName>
        <fullName evidence="4 5">Large ribosomal subunit protein uL24</fullName>
    </recommendedName>
</protein>
<evidence type="ECO:0000259" key="7">
    <source>
        <dbReference type="Pfam" id="PF17136"/>
    </source>
</evidence>
<evidence type="ECO:0000256" key="1">
    <source>
        <dbReference type="ARBA" id="ARBA00010618"/>
    </source>
</evidence>
<organism evidence="8 9">
    <name type="scientific">Longibacter salinarum</name>
    <dbReference type="NCBI Taxonomy" id="1850348"/>
    <lineage>
        <taxon>Bacteria</taxon>
        <taxon>Pseudomonadati</taxon>
        <taxon>Rhodothermota</taxon>
        <taxon>Rhodothermia</taxon>
        <taxon>Rhodothermales</taxon>
        <taxon>Salisaetaceae</taxon>
        <taxon>Longibacter</taxon>
    </lineage>
</organism>
<dbReference type="OrthoDB" id="9807419at2"/>